<dbReference type="GO" id="GO:0006629">
    <property type="term" value="P:lipid metabolic process"/>
    <property type="evidence" value="ECO:0007669"/>
    <property type="project" value="UniProtKB-KW"/>
</dbReference>
<dbReference type="AlphaFoldDB" id="A0A1I5KNK2"/>
<evidence type="ECO:0000313" key="5">
    <source>
        <dbReference type="EMBL" id="SFO86121.1"/>
    </source>
</evidence>
<keyword evidence="1" id="KW-0443">Lipid metabolism</keyword>
<evidence type="ECO:0000256" key="1">
    <source>
        <dbReference type="ARBA" id="ARBA00023098"/>
    </source>
</evidence>
<gene>
    <name evidence="5" type="ORF">SAMN04488060_0366</name>
</gene>
<dbReference type="Gene3D" id="3.40.1090.10">
    <property type="entry name" value="Cytosolic phospholipase A2 catalytic domain"/>
    <property type="match status" value="1"/>
</dbReference>
<feature type="transmembrane region" description="Helical" evidence="3">
    <location>
        <begin position="6"/>
        <end position="22"/>
    </location>
</feature>
<evidence type="ECO:0000256" key="2">
    <source>
        <dbReference type="SAM" id="MobiDB-lite"/>
    </source>
</evidence>
<sequence length="472" mass="52230">MLENLFFLVVGFCLPFLFFFIGRKLFNWGPHEVPCSHFHDHVHEAAPNRFIRDIQRDAPPPHSQSAIAKAGHGHQAGHDSDPLGDDLEKLVEECALHGHDEHGRKIAHDPDEPHNAPGAKVLMLSGGGQWGAYGAGLFRTMHDASGRDLAMRDVKIITGISTGSLQTLLLMVALDESQPVQTRRYAMDRLEWGYSPRTERDVVRNTGLEMLPLRGAQAGTAPLRKRIRNAIFENGDSTLLDALRQSKIAGYIGFVEANCGLFHYVDVRGLVRDEPDNEKAVDALSAAAMASSAMPVFHQQLRVTGSSKGSRALYDGGVRRSVFFERSMERMHQSVCRHAGSPADEHPNGAERRAVTPAFFVVRNGPTTRVADPDLDSKDGPILNGKRGYDLLVNESEVGAIAGLRLLNPYGDIYLTTADQWYTFDCQCEEADCSKGTEMFKPGFMACLRDLGRHKVQRFGGAWWSMSPIDNR</sequence>
<evidence type="ECO:0000313" key="6">
    <source>
        <dbReference type="Proteomes" id="UP000199331"/>
    </source>
</evidence>
<protein>
    <submittedName>
        <fullName evidence="5">Patatin-like phospholipase</fullName>
    </submittedName>
</protein>
<evidence type="ECO:0000259" key="4">
    <source>
        <dbReference type="Pfam" id="PF01734"/>
    </source>
</evidence>
<dbReference type="InterPro" id="IPR016035">
    <property type="entry name" value="Acyl_Trfase/lysoPLipase"/>
</dbReference>
<keyword evidence="3" id="KW-0472">Membrane</keyword>
<dbReference type="Pfam" id="PF01734">
    <property type="entry name" value="Patatin"/>
    <property type="match status" value="1"/>
</dbReference>
<name>A0A1I5KNK2_9SPHN</name>
<keyword evidence="6" id="KW-1185">Reference proteome</keyword>
<reference evidence="6" key="1">
    <citation type="submission" date="2016-10" db="EMBL/GenBank/DDBJ databases">
        <authorList>
            <person name="Varghese N."/>
            <person name="Submissions S."/>
        </authorList>
    </citation>
    <scope>NUCLEOTIDE SEQUENCE [LARGE SCALE GENOMIC DNA]</scope>
    <source>
        <strain evidence="6">CGMCC 1.7715</strain>
    </source>
</reference>
<evidence type="ECO:0000256" key="3">
    <source>
        <dbReference type="SAM" id="Phobius"/>
    </source>
</evidence>
<feature type="region of interest" description="Disordered" evidence="2">
    <location>
        <begin position="54"/>
        <end position="84"/>
    </location>
</feature>
<feature type="domain" description="PNPLA" evidence="4">
    <location>
        <begin position="122"/>
        <end position="323"/>
    </location>
</feature>
<dbReference type="InterPro" id="IPR002641">
    <property type="entry name" value="PNPLA_dom"/>
</dbReference>
<organism evidence="5 6">
    <name type="scientific">Qipengyuania nanhaisediminis</name>
    <dbReference type="NCBI Taxonomy" id="604088"/>
    <lineage>
        <taxon>Bacteria</taxon>
        <taxon>Pseudomonadati</taxon>
        <taxon>Pseudomonadota</taxon>
        <taxon>Alphaproteobacteria</taxon>
        <taxon>Sphingomonadales</taxon>
        <taxon>Erythrobacteraceae</taxon>
        <taxon>Qipengyuania</taxon>
    </lineage>
</organism>
<dbReference type="SUPFAM" id="SSF52151">
    <property type="entry name" value="FabD/lysophospholipase-like"/>
    <property type="match status" value="1"/>
</dbReference>
<dbReference type="STRING" id="604088.SAMN04488060_0366"/>
<proteinExistence type="predicted"/>
<dbReference type="EMBL" id="FOWZ01000001">
    <property type="protein sequence ID" value="SFO86121.1"/>
    <property type="molecule type" value="Genomic_DNA"/>
</dbReference>
<keyword evidence="3" id="KW-1133">Transmembrane helix</keyword>
<keyword evidence="3" id="KW-0812">Transmembrane</keyword>
<dbReference type="Proteomes" id="UP000199331">
    <property type="component" value="Unassembled WGS sequence"/>
</dbReference>
<accession>A0A1I5KNK2</accession>